<feature type="region of interest" description="Disordered" evidence="4">
    <location>
        <begin position="1"/>
        <end position="39"/>
    </location>
</feature>
<dbReference type="Gene3D" id="3.30.70.330">
    <property type="match status" value="1"/>
</dbReference>
<evidence type="ECO:0000256" key="1">
    <source>
        <dbReference type="ARBA" id="ARBA00022737"/>
    </source>
</evidence>
<dbReference type="PANTHER" id="PTHR48025">
    <property type="entry name" value="OS02G0815200 PROTEIN"/>
    <property type="match status" value="1"/>
</dbReference>
<dbReference type="SUPFAM" id="SSF54928">
    <property type="entry name" value="RNA-binding domain, RBD"/>
    <property type="match status" value="1"/>
</dbReference>
<reference evidence="6" key="1">
    <citation type="submission" date="2021-01" db="EMBL/GenBank/DDBJ databases">
        <authorList>
            <person name="Corre E."/>
            <person name="Pelletier E."/>
            <person name="Niang G."/>
            <person name="Scheremetjew M."/>
            <person name="Finn R."/>
            <person name="Kale V."/>
            <person name="Holt S."/>
            <person name="Cochrane G."/>
            <person name="Meng A."/>
            <person name="Brown T."/>
            <person name="Cohen L."/>
        </authorList>
    </citation>
    <scope>NUCLEOTIDE SEQUENCE</scope>
    <source>
        <strain evidence="6">CCMP1243</strain>
    </source>
</reference>
<dbReference type="CDD" id="cd12362">
    <property type="entry name" value="RRM3_CELF1-6"/>
    <property type="match status" value="1"/>
</dbReference>
<name>A0A7S2RTR2_9STRA</name>
<dbReference type="GO" id="GO:0005634">
    <property type="term" value="C:nucleus"/>
    <property type="evidence" value="ECO:0007669"/>
    <property type="project" value="TreeGrafter"/>
</dbReference>
<proteinExistence type="predicted"/>
<dbReference type="GO" id="GO:0009967">
    <property type="term" value="P:positive regulation of signal transduction"/>
    <property type="evidence" value="ECO:0007669"/>
    <property type="project" value="UniProtKB-ARBA"/>
</dbReference>
<dbReference type="EMBL" id="HBHJ01011562">
    <property type="protein sequence ID" value="CAD9679427.1"/>
    <property type="molecule type" value="Transcribed_RNA"/>
</dbReference>
<protein>
    <recommendedName>
        <fullName evidence="5">RRM domain-containing protein</fullName>
    </recommendedName>
</protein>
<dbReference type="InterPro" id="IPR035979">
    <property type="entry name" value="RBD_domain_sf"/>
</dbReference>
<dbReference type="SMART" id="SM00360">
    <property type="entry name" value="RRM"/>
    <property type="match status" value="1"/>
</dbReference>
<feature type="region of interest" description="Disordered" evidence="4">
    <location>
        <begin position="212"/>
        <end position="314"/>
    </location>
</feature>
<gene>
    <name evidence="6" type="ORF">RMAR1173_LOCUS7531</name>
</gene>
<keyword evidence="2 3" id="KW-0694">RNA-binding</keyword>
<dbReference type="InterPro" id="IPR012677">
    <property type="entry name" value="Nucleotide-bd_a/b_plait_sf"/>
</dbReference>
<dbReference type="PANTHER" id="PTHR48025:SF1">
    <property type="entry name" value="RRM DOMAIN-CONTAINING PROTEIN"/>
    <property type="match status" value="1"/>
</dbReference>
<evidence type="ECO:0000259" key="5">
    <source>
        <dbReference type="PROSITE" id="PS50102"/>
    </source>
</evidence>
<feature type="domain" description="RRM" evidence="5">
    <location>
        <begin position="130"/>
        <end position="208"/>
    </location>
</feature>
<accession>A0A7S2RTR2</accession>
<organism evidence="6">
    <name type="scientific">Rhizochromulina marina</name>
    <dbReference type="NCBI Taxonomy" id="1034831"/>
    <lineage>
        <taxon>Eukaryota</taxon>
        <taxon>Sar</taxon>
        <taxon>Stramenopiles</taxon>
        <taxon>Ochrophyta</taxon>
        <taxon>Dictyochophyceae</taxon>
        <taxon>Rhizochromulinales</taxon>
        <taxon>Rhizochromulina</taxon>
    </lineage>
</organism>
<evidence type="ECO:0000256" key="3">
    <source>
        <dbReference type="PROSITE-ProRule" id="PRU00176"/>
    </source>
</evidence>
<dbReference type="GO" id="GO:0010629">
    <property type="term" value="P:negative regulation of gene expression"/>
    <property type="evidence" value="ECO:0007669"/>
    <property type="project" value="UniProtKB-ARBA"/>
</dbReference>
<sequence length="353" mass="37603">MRRPSKKTGSGDGGSSSRGRARHRNRGNAKAPPPAAQDAATGIFGHSAAHLTDLQIVPPQMIQTMMPMHGAQQAAPAASSSSNMQYPGFPTAQQSYYYYAPPVMPDQASAEDGPGAPIQLFPHGYGPQGCNLFVFHIPNDMTNFHLFHLFSPFGVVTSARIMVDQSTGRSRGFGFVSFDNTASAEVAVASLNGFQIGKKRLKVQFKKDPYDLTAHGNSHADQDLSSSSPNRRRRDRARSGNYSSGGAPHDSREDRGANHQPSSHGEASDEEAPKGTGSDAHLVGEVEGSEQGQAAEVEVSFHSSSIEASQVEKPRDAVAATVNQEENLCQAAEALSFGTLVDKHEATECGRGQ</sequence>
<dbReference type="GO" id="GO:0005737">
    <property type="term" value="C:cytoplasm"/>
    <property type="evidence" value="ECO:0007669"/>
    <property type="project" value="UniProtKB-ARBA"/>
</dbReference>
<dbReference type="FunFam" id="3.30.70.330:FF:000383">
    <property type="entry name" value="Sex lethal, isoform D"/>
    <property type="match status" value="1"/>
</dbReference>
<evidence type="ECO:0000256" key="4">
    <source>
        <dbReference type="SAM" id="MobiDB-lite"/>
    </source>
</evidence>
<dbReference type="InterPro" id="IPR000504">
    <property type="entry name" value="RRM_dom"/>
</dbReference>
<evidence type="ECO:0000256" key="2">
    <source>
        <dbReference type="ARBA" id="ARBA00022884"/>
    </source>
</evidence>
<dbReference type="Pfam" id="PF00076">
    <property type="entry name" value="RRM_1"/>
    <property type="match status" value="1"/>
</dbReference>
<evidence type="ECO:0000313" key="6">
    <source>
        <dbReference type="EMBL" id="CAD9679427.1"/>
    </source>
</evidence>
<dbReference type="GO" id="GO:0003729">
    <property type="term" value="F:mRNA binding"/>
    <property type="evidence" value="ECO:0007669"/>
    <property type="project" value="TreeGrafter"/>
</dbReference>
<dbReference type="InterPro" id="IPR050502">
    <property type="entry name" value="Euk_RNA-bind_prot"/>
</dbReference>
<dbReference type="AlphaFoldDB" id="A0A7S2RTR2"/>
<keyword evidence="1" id="KW-0677">Repeat</keyword>
<dbReference type="PROSITE" id="PS50102">
    <property type="entry name" value="RRM"/>
    <property type="match status" value="1"/>
</dbReference>